<proteinExistence type="predicted"/>
<dbReference type="EMBL" id="LGLV01000019">
    <property type="protein sequence ID" value="OBZ92484.1"/>
    <property type="molecule type" value="Genomic_DNA"/>
</dbReference>
<comment type="caution">
    <text evidence="4">The sequence shown here is derived from an EMBL/GenBank/DDBJ whole genome shotgun (WGS) entry which is preliminary data.</text>
</comment>
<evidence type="ECO:0008006" key="6">
    <source>
        <dbReference type="Google" id="ProtNLM"/>
    </source>
</evidence>
<dbReference type="InterPro" id="IPR029058">
    <property type="entry name" value="AB_hydrolase_fold"/>
</dbReference>
<keyword evidence="3" id="KW-0443">Lipid metabolism</keyword>
<dbReference type="SUPFAM" id="SSF53474">
    <property type="entry name" value="alpha/beta-Hydrolases"/>
    <property type="match status" value="1"/>
</dbReference>
<dbReference type="STRING" id="1612624.ADU59_25825"/>
<evidence type="ECO:0000256" key="1">
    <source>
        <dbReference type="ARBA" id="ARBA00022801"/>
    </source>
</evidence>
<evidence type="ECO:0000313" key="5">
    <source>
        <dbReference type="Proteomes" id="UP000093111"/>
    </source>
</evidence>
<dbReference type="PATRIC" id="fig|1612624.7.peg.2882"/>
<evidence type="ECO:0000313" key="4">
    <source>
        <dbReference type="EMBL" id="OBZ92484.1"/>
    </source>
</evidence>
<protein>
    <recommendedName>
        <fullName evidence="6">Serine aminopeptidase S33 domain-containing protein</fullName>
    </recommendedName>
</protein>
<dbReference type="GO" id="GO:0003847">
    <property type="term" value="F:1-alkyl-2-acetylglycerophosphocholine esterase activity"/>
    <property type="evidence" value="ECO:0007669"/>
    <property type="project" value="TreeGrafter"/>
</dbReference>
<dbReference type="PANTHER" id="PTHR10272:SF0">
    <property type="entry name" value="PLATELET-ACTIVATING FACTOR ACETYLHYDROLASE"/>
    <property type="match status" value="1"/>
</dbReference>
<keyword evidence="1" id="KW-0378">Hydrolase</keyword>
<name>A0A1C7NY99_9HYPH</name>
<dbReference type="PIRSF" id="PIRSF031982">
    <property type="entry name" value="UCP031982_abhydr"/>
    <property type="match status" value="1"/>
</dbReference>
<organism evidence="4 5">
    <name type="scientific">Pararhizobium polonicum</name>
    <dbReference type="NCBI Taxonomy" id="1612624"/>
    <lineage>
        <taxon>Bacteria</taxon>
        <taxon>Pseudomonadati</taxon>
        <taxon>Pseudomonadota</taxon>
        <taxon>Alphaproteobacteria</taxon>
        <taxon>Hyphomicrobiales</taxon>
        <taxon>Rhizobiaceae</taxon>
        <taxon>Rhizobium/Agrobacterium group</taxon>
        <taxon>Pararhizobium</taxon>
    </lineage>
</organism>
<keyword evidence="2" id="KW-0442">Lipid degradation</keyword>
<evidence type="ECO:0000256" key="2">
    <source>
        <dbReference type="ARBA" id="ARBA00022963"/>
    </source>
</evidence>
<dbReference type="GO" id="GO:0016042">
    <property type="term" value="P:lipid catabolic process"/>
    <property type="evidence" value="ECO:0007669"/>
    <property type="project" value="UniProtKB-KW"/>
</dbReference>
<gene>
    <name evidence="4" type="ORF">ADU59_25825</name>
</gene>
<dbReference type="Gene3D" id="3.40.50.1820">
    <property type="entry name" value="alpha/beta hydrolase"/>
    <property type="match status" value="1"/>
</dbReference>
<dbReference type="OrthoDB" id="9814760at2"/>
<dbReference type="PANTHER" id="PTHR10272">
    <property type="entry name" value="PLATELET-ACTIVATING FACTOR ACETYLHYDROLASE"/>
    <property type="match status" value="1"/>
</dbReference>
<dbReference type="InterPro" id="IPR016986">
    <property type="entry name" value="UCP031982_abhydr"/>
</dbReference>
<accession>A0A1C7NY99</accession>
<reference evidence="4 5" key="1">
    <citation type="journal article" date="2016" name="Syst. Appl. Microbiol.">
        <title>Pararhizobium polonicum sp. nov. isolated from tumors on stone fruit rootstocks.</title>
        <authorList>
            <person name="Pulawska J."/>
            <person name="Kuzmanovic N."/>
            <person name="Willems A."/>
            <person name="Pothier J.F."/>
        </authorList>
    </citation>
    <scope>NUCLEOTIDE SEQUENCE [LARGE SCALE GENOMIC DNA]</scope>
    <source>
        <strain evidence="4 5">F5.1</strain>
    </source>
</reference>
<sequence length="344" mass="37196">MAFKVGFDEGTIVDPQRRNWSNDGPRPIKWSAWYPAVETAVEELTLVPTAAPLFIMGTVARGASLDNRQQRFPLVLLSHGTGGTASSLGWLAQRIAAAGFIVVGVDHHGNTASEPYRPEGFLCWWERSRDLSVLLDAFAHEARFAGRIDMKCVSSVGFSLGGYAVLSLAGAITDMKLFSEWAGTQPFGRGPREYPDLADYIEPLLQSNSVFRASWERQSTSYIDSRVTAVIALAPAPTVRGFTTESLCQIKMPITIMVGDADSEAPAGSCSAWLHSHLSQSTLTSLGQNVGHYTLLCEGTEAGKKIEPDICVDPPGIDRLAVHNMAANVTLAALRAPRHPSVSR</sequence>
<keyword evidence="5" id="KW-1185">Reference proteome</keyword>
<dbReference type="Proteomes" id="UP000093111">
    <property type="component" value="Unassembled WGS sequence"/>
</dbReference>
<evidence type="ECO:0000256" key="3">
    <source>
        <dbReference type="ARBA" id="ARBA00023098"/>
    </source>
</evidence>
<dbReference type="AlphaFoldDB" id="A0A1C7NY99"/>
<dbReference type="RefSeq" id="WP_068958052.1">
    <property type="nucleotide sequence ID" value="NZ_LGLV01000019.1"/>
</dbReference>
<dbReference type="Pfam" id="PF03403">
    <property type="entry name" value="PAF-AH_p_II"/>
    <property type="match status" value="1"/>
</dbReference>